<dbReference type="EMBL" id="FQZL01000023">
    <property type="protein sequence ID" value="SHJ50651.1"/>
    <property type="molecule type" value="Genomic_DNA"/>
</dbReference>
<evidence type="ECO:0000256" key="2">
    <source>
        <dbReference type="ARBA" id="ARBA00022692"/>
    </source>
</evidence>
<keyword evidence="3 5" id="KW-1133">Transmembrane helix</keyword>
<feature type="transmembrane region" description="Helical" evidence="5">
    <location>
        <begin position="259"/>
        <end position="280"/>
    </location>
</feature>
<evidence type="ECO:0000256" key="3">
    <source>
        <dbReference type="ARBA" id="ARBA00022989"/>
    </source>
</evidence>
<evidence type="ECO:0000313" key="8">
    <source>
        <dbReference type="Proteomes" id="UP000184052"/>
    </source>
</evidence>
<protein>
    <submittedName>
        <fullName evidence="7">ABC-2 family transporter protein</fullName>
    </submittedName>
</protein>
<dbReference type="AlphaFoldDB" id="A0A1M6JVE1"/>
<dbReference type="GO" id="GO:0016020">
    <property type="term" value="C:membrane"/>
    <property type="evidence" value="ECO:0007669"/>
    <property type="project" value="UniProtKB-SubCell"/>
</dbReference>
<dbReference type="OrthoDB" id="1710957at2"/>
<feature type="transmembrane region" description="Helical" evidence="5">
    <location>
        <begin position="340"/>
        <end position="361"/>
    </location>
</feature>
<evidence type="ECO:0000259" key="6">
    <source>
        <dbReference type="Pfam" id="PF12698"/>
    </source>
</evidence>
<name>A0A1M6JVE1_9FIRM</name>
<dbReference type="Pfam" id="PF12698">
    <property type="entry name" value="ABC2_membrane_3"/>
    <property type="match status" value="1"/>
</dbReference>
<keyword evidence="2 5" id="KW-0812">Transmembrane</keyword>
<feature type="domain" description="ABC-2 type transporter transmembrane" evidence="6">
    <location>
        <begin position="20"/>
        <end position="352"/>
    </location>
</feature>
<proteinExistence type="predicted"/>
<feature type="transmembrane region" description="Helical" evidence="5">
    <location>
        <begin position="186"/>
        <end position="209"/>
    </location>
</feature>
<reference evidence="7 8" key="1">
    <citation type="submission" date="2016-11" db="EMBL/GenBank/DDBJ databases">
        <authorList>
            <person name="Jaros S."/>
            <person name="Januszkiewicz K."/>
            <person name="Wedrychowicz H."/>
        </authorList>
    </citation>
    <scope>NUCLEOTIDE SEQUENCE [LARGE SCALE GENOMIC DNA]</scope>
    <source>
        <strain evidence="7 8">DSM 17477</strain>
    </source>
</reference>
<dbReference type="STRING" id="1121476.SAMN02745751_02720"/>
<comment type="subcellular location">
    <subcellularLocation>
        <location evidence="1">Membrane</location>
        <topology evidence="1">Multi-pass membrane protein</topology>
    </subcellularLocation>
</comment>
<dbReference type="InterPro" id="IPR013525">
    <property type="entry name" value="ABC2_TM"/>
</dbReference>
<feature type="transmembrane region" description="Helical" evidence="5">
    <location>
        <begin position="230"/>
        <end position="253"/>
    </location>
</feature>
<organism evidence="7 8">
    <name type="scientific">Dethiosulfatibacter aminovorans DSM 17477</name>
    <dbReference type="NCBI Taxonomy" id="1121476"/>
    <lineage>
        <taxon>Bacteria</taxon>
        <taxon>Bacillati</taxon>
        <taxon>Bacillota</taxon>
        <taxon>Tissierellia</taxon>
        <taxon>Dethiosulfatibacter</taxon>
    </lineage>
</organism>
<dbReference type="Proteomes" id="UP000184052">
    <property type="component" value="Unassembled WGS sequence"/>
</dbReference>
<keyword evidence="8" id="KW-1185">Reference proteome</keyword>
<evidence type="ECO:0000256" key="1">
    <source>
        <dbReference type="ARBA" id="ARBA00004141"/>
    </source>
</evidence>
<sequence>MKLWYSFTKELILSSKSWYFYIELGMSIVLLLILAFLVPEDFDSKGKDYIYLDLPQVVMDKYRDNLLEDDLDETAELVEVKSDKTVYAAELYETEESKIYLLESMEALIAFSNSERVPVVHVRVNEDNQVIHTYYLQGYETQKLRNLLLVFHNKKAAYDVIEDYSDNITVKSIYQDIEPLSDRENIIPVFLTYNGSLMSLFIMAAYIFLDKNEGIIQAYAVTASSVWQYLLSKIGVIVLTSLVTTAIITVPIMGLQPNYGAMVLFIITSGFFAASLGLLITSYYKDIVQSFGVLYIVIILFIMPNISYFTPSWDPYWVKIIPSYVMLQSFKEIISVNGNITYVLVASLGFAVLGMDIFMLANHRFKKTLTL</sequence>
<dbReference type="GO" id="GO:0140359">
    <property type="term" value="F:ABC-type transporter activity"/>
    <property type="evidence" value="ECO:0007669"/>
    <property type="project" value="InterPro"/>
</dbReference>
<feature type="transmembrane region" description="Helical" evidence="5">
    <location>
        <begin position="20"/>
        <end position="38"/>
    </location>
</feature>
<evidence type="ECO:0000256" key="5">
    <source>
        <dbReference type="SAM" id="Phobius"/>
    </source>
</evidence>
<gene>
    <name evidence="7" type="ORF">SAMN02745751_02720</name>
</gene>
<accession>A0A1M6JVE1</accession>
<keyword evidence="4 5" id="KW-0472">Membrane</keyword>
<feature type="transmembrane region" description="Helical" evidence="5">
    <location>
        <begin position="292"/>
        <end position="310"/>
    </location>
</feature>
<dbReference type="RefSeq" id="WP_073050115.1">
    <property type="nucleotide sequence ID" value="NZ_FQZL01000023.1"/>
</dbReference>
<evidence type="ECO:0000313" key="7">
    <source>
        <dbReference type="EMBL" id="SHJ50651.1"/>
    </source>
</evidence>
<evidence type="ECO:0000256" key="4">
    <source>
        <dbReference type="ARBA" id="ARBA00023136"/>
    </source>
</evidence>